<evidence type="ECO:0000259" key="5">
    <source>
        <dbReference type="PROSITE" id="PS50865"/>
    </source>
</evidence>
<keyword evidence="2 4" id="KW-0863">Zinc-finger</keyword>
<accession>A0A9P5YYQ8</accession>
<keyword evidence="1" id="KW-0479">Metal-binding</keyword>
<proteinExistence type="predicted"/>
<gene>
    <name evidence="6" type="ORF">BDN70DRAFT_896888</name>
</gene>
<dbReference type="Proteomes" id="UP000807469">
    <property type="component" value="Unassembled WGS sequence"/>
</dbReference>
<dbReference type="GO" id="GO:0008270">
    <property type="term" value="F:zinc ion binding"/>
    <property type="evidence" value="ECO:0007669"/>
    <property type="project" value="UniProtKB-KW"/>
</dbReference>
<dbReference type="Gene3D" id="6.10.140.2220">
    <property type="match status" value="1"/>
</dbReference>
<evidence type="ECO:0000256" key="3">
    <source>
        <dbReference type="ARBA" id="ARBA00022833"/>
    </source>
</evidence>
<feature type="domain" description="MYND-type" evidence="5">
    <location>
        <begin position="362"/>
        <end position="405"/>
    </location>
</feature>
<protein>
    <recommendedName>
        <fullName evidence="5">MYND-type domain-containing protein</fullName>
    </recommendedName>
</protein>
<comment type="caution">
    <text evidence="6">The sequence shown here is derived from an EMBL/GenBank/DDBJ whole genome shotgun (WGS) entry which is preliminary data.</text>
</comment>
<sequence>MALIRNIASLDNLFSNPKADGLCARCLLGASSKRAMHEQKVSTSTTQYVGFWGAQMRFLFAIRTEEETRQLLSHFDRCTCRVRDSEIREYHRIGKKMEEALLARTCVAPDTQTPSIAFITHLFLSLLAVLENTNVKAVARRTSAGHWPTCPEDLMPFGPEELVNSFLVWSRFVPDLVLFHVAAVCARFCGSILKPYATKPALTARLIDGARELFDRTRKAIELEAPTKRRAMGKAYIDQVKAFLHYFNILYDGQPNEQKMTMLDGYEVKALQVCSLLLYAVHDPRLLLLKTQEAGPAKKLLENQASQFCCCIALYINPLPVNHTDPSLAYSLKVNVQETTNEGSATTVEHSFSEDEVDYDGCPNSMQSTGKSFQRCSACNVASYCSPKCQSESWISSWFPHKDVCRVLKTLISVAGAELLFATSRAFNSSRALDESAMVVARKWYREGVAISDLDVIGEWASHRMHPVPLPVREEYEPGYEDYEEIIGELCSKHGGLQAQRLSLSIGLAADF</sequence>
<keyword evidence="7" id="KW-1185">Reference proteome</keyword>
<organism evidence="6 7">
    <name type="scientific">Pholiota conissans</name>
    <dbReference type="NCBI Taxonomy" id="109636"/>
    <lineage>
        <taxon>Eukaryota</taxon>
        <taxon>Fungi</taxon>
        <taxon>Dikarya</taxon>
        <taxon>Basidiomycota</taxon>
        <taxon>Agaricomycotina</taxon>
        <taxon>Agaricomycetes</taxon>
        <taxon>Agaricomycetidae</taxon>
        <taxon>Agaricales</taxon>
        <taxon>Agaricineae</taxon>
        <taxon>Strophariaceae</taxon>
        <taxon>Pholiota</taxon>
    </lineage>
</organism>
<dbReference type="EMBL" id="MU155275">
    <property type="protein sequence ID" value="KAF9476984.1"/>
    <property type="molecule type" value="Genomic_DNA"/>
</dbReference>
<evidence type="ECO:0000256" key="4">
    <source>
        <dbReference type="PROSITE-ProRule" id="PRU00134"/>
    </source>
</evidence>
<evidence type="ECO:0000313" key="6">
    <source>
        <dbReference type="EMBL" id="KAF9476984.1"/>
    </source>
</evidence>
<reference evidence="6" key="1">
    <citation type="submission" date="2020-11" db="EMBL/GenBank/DDBJ databases">
        <authorList>
            <consortium name="DOE Joint Genome Institute"/>
            <person name="Ahrendt S."/>
            <person name="Riley R."/>
            <person name="Andreopoulos W."/>
            <person name="Labutti K."/>
            <person name="Pangilinan J."/>
            <person name="Ruiz-Duenas F.J."/>
            <person name="Barrasa J.M."/>
            <person name="Sanchez-Garcia M."/>
            <person name="Camarero S."/>
            <person name="Miyauchi S."/>
            <person name="Serrano A."/>
            <person name="Linde D."/>
            <person name="Babiker R."/>
            <person name="Drula E."/>
            <person name="Ayuso-Fernandez I."/>
            <person name="Pacheco R."/>
            <person name="Padilla G."/>
            <person name="Ferreira P."/>
            <person name="Barriuso J."/>
            <person name="Kellner H."/>
            <person name="Castanera R."/>
            <person name="Alfaro M."/>
            <person name="Ramirez L."/>
            <person name="Pisabarro A.G."/>
            <person name="Kuo A."/>
            <person name="Tritt A."/>
            <person name="Lipzen A."/>
            <person name="He G."/>
            <person name="Yan M."/>
            <person name="Ng V."/>
            <person name="Cullen D."/>
            <person name="Martin F."/>
            <person name="Rosso M.-N."/>
            <person name="Henrissat B."/>
            <person name="Hibbett D."/>
            <person name="Martinez A.T."/>
            <person name="Grigoriev I.V."/>
        </authorList>
    </citation>
    <scope>NUCLEOTIDE SEQUENCE</scope>
    <source>
        <strain evidence="6">CIRM-BRFM 674</strain>
    </source>
</reference>
<evidence type="ECO:0000256" key="1">
    <source>
        <dbReference type="ARBA" id="ARBA00022723"/>
    </source>
</evidence>
<dbReference type="AlphaFoldDB" id="A0A9P5YYQ8"/>
<name>A0A9P5YYQ8_9AGAR</name>
<evidence type="ECO:0000256" key="2">
    <source>
        <dbReference type="ARBA" id="ARBA00022771"/>
    </source>
</evidence>
<dbReference type="OrthoDB" id="2998255at2759"/>
<dbReference type="SUPFAM" id="SSF144232">
    <property type="entry name" value="HIT/MYND zinc finger-like"/>
    <property type="match status" value="1"/>
</dbReference>
<dbReference type="PROSITE" id="PS50865">
    <property type="entry name" value="ZF_MYND_2"/>
    <property type="match status" value="1"/>
</dbReference>
<dbReference type="InterPro" id="IPR002893">
    <property type="entry name" value="Znf_MYND"/>
</dbReference>
<dbReference type="Pfam" id="PF01753">
    <property type="entry name" value="zf-MYND"/>
    <property type="match status" value="1"/>
</dbReference>
<keyword evidence="3" id="KW-0862">Zinc</keyword>
<evidence type="ECO:0000313" key="7">
    <source>
        <dbReference type="Proteomes" id="UP000807469"/>
    </source>
</evidence>